<dbReference type="EMBL" id="JAWDJW010000861">
    <property type="protein sequence ID" value="KAK3079894.1"/>
    <property type="molecule type" value="Genomic_DNA"/>
</dbReference>
<organism evidence="1 2">
    <name type="scientific">Coniosporium uncinatum</name>
    <dbReference type="NCBI Taxonomy" id="93489"/>
    <lineage>
        <taxon>Eukaryota</taxon>
        <taxon>Fungi</taxon>
        <taxon>Dikarya</taxon>
        <taxon>Ascomycota</taxon>
        <taxon>Pezizomycotina</taxon>
        <taxon>Dothideomycetes</taxon>
        <taxon>Dothideomycetes incertae sedis</taxon>
        <taxon>Coniosporium</taxon>
    </lineage>
</organism>
<dbReference type="Proteomes" id="UP001186974">
    <property type="component" value="Unassembled WGS sequence"/>
</dbReference>
<gene>
    <name evidence="1" type="ORF">LTS18_003657</name>
</gene>
<reference evidence="1" key="1">
    <citation type="submission" date="2024-09" db="EMBL/GenBank/DDBJ databases">
        <title>Black Yeasts Isolated from many extreme environments.</title>
        <authorList>
            <person name="Coleine C."/>
            <person name="Stajich J.E."/>
            <person name="Selbmann L."/>
        </authorList>
    </citation>
    <scope>NUCLEOTIDE SEQUENCE</scope>
    <source>
        <strain evidence="1">CCFEE 5737</strain>
    </source>
</reference>
<protein>
    <submittedName>
        <fullName evidence="1">Uncharacterized protein</fullName>
    </submittedName>
</protein>
<evidence type="ECO:0000313" key="1">
    <source>
        <dbReference type="EMBL" id="KAK3079894.1"/>
    </source>
</evidence>
<evidence type="ECO:0000313" key="2">
    <source>
        <dbReference type="Proteomes" id="UP001186974"/>
    </source>
</evidence>
<keyword evidence="2" id="KW-1185">Reference proteome</keyword>
<name>A0ACC3DT32_9PEZI</name>
<accession>A0ACC3DT32</accession>
<comment type="caution">
    <text evidence="1">The sequence shown here is derived from an EMBL/GenBank/DDBJ whole genome shotgun (WGS) entry which is preliminary data.</text>
</comment>
<proteinExistence type="predicted"/>
<feature type="non-terminal residue" evidence="1">
    <location>
        <position position="120"/>
    </location>
</feature>
<sequence>MRGAILMLALAGSIIAAPQDIDFDAVDEAPDPTSVPLYVPDVTKVVIPYTQSAALSSIQAEVSADPLPQASGQSDTLLAKRDLPCNPPAYGVDGTSEDSFYNSPVIADKSANTAKPSKYN</sequence>